<dbReference type="Gene3D" id="2.60.40.420">
    <property type="entry name" value="Cupredoxins - blue copper proteins"/>
    <property type="match status" value="1"/>
</dbReference>
<keyword evidence="3" id="KW-0813">Transport</keyword>
<feature type="domain" description="Blue (type 1) copper" evidence="11">
    <location>
        <begin position="31"/>
        <end position="117"/>
    </location>
</feature>
<dbReference type="Proteomes" id="UP000182985">
    <property type="component" value="Unassembled WGS sequence"/>
</dbReference>
<evidence type="ECO:0000259" key="11">
    <source>
        <dbReference type="Pfam" id="PF00127"/>
    </source>
</evidence>
<comment type="subcellular location">
    <subcellularLocation>
        <location evidence="1">Periplasm</location>
    </subcellularLocation>
</comment>
<keyword evidence="7 9" id="KW-0186">Copper</keyword>
<dbReference type="InterPro" id="IPR012745">
    <property type="entry name" value="Pseudoazurin"/>
</dbReference>
<gene>
    <name evidence="12" type="ORF">BLA27_14205</name>
</gene>
<evidence type="ECO:0000256" key="6">
    <source>
        <dbReference type="ARBA" id="ARBA00022982"/>
    </source>
</evidence>
<accession>A0A1J6HX85</accession>
<keyword evidence="4 9" id="KW-0479">Metal-binding</keyword>
<evidence type="ECO:0000256" key="3">
    <source>
        <dbReference type="ARBA" id="ARBA00022448"/>
    </source>
</evidence>
<evidence type="ECO:0000256" key="7">
    <source>
        <dbReference type="ARBA" id="ARBA00023008"/>
    </source>
</evidence>
<dbReference type="GO" id="GO:0005507">
    <property type="term" value="F:copper ion binding"/>
    <property type="evidence" value="ECO:0007669"/>
    <property type="project" value="UniProtKB-UniRule"/>
</dbReference>
<protein>
    <recommendedName>
        <fullName evidence="2 8">Pseudoazurin</fullName>
    </recommendedName>
</protein>
<comment type="caution">
    <text evidence="12">The sequence shown here is derived from an EMBL/GenBank/DDBJ whole genome shotgun (WGS) entry which is preliminary data.</text>
</comment>
<dbReference type="OrthoDB" id="7510199at2"/>
<dbReference type="PRINTS" id="PR00156">
    <property type="entry name" value="COPPERBLUE"/>
</dbReference>
<evidence type="ECO:0000313" key="13">
    <source>
        <dbReference type="Proteomes" id="UP000182985"/>
    </source>
</evidence>
<evidence type="ECO:0000256" key="1">
    <source>
        <dbReference type="ARBA" id="ARBA00004418"/>
    </source>
</evidence>
<feature type="chain" id="PRO_5009639273" description="Pseudoazurin" evidence="10">
    <location>
        <begin position="26"/>
        <end position="149"/>
    </location>
</feature>
<dbReference type="GO" id="GO:0009055">
    <property type="term" value="F:electron transfer activity"/>
    <property type="evidence" value="ECO:0007669"/>
    <property type="project" value="InterPro"/>
</dbReference>
<dbReference type="NCBIfam" id="TIGR02375">
    <property type="entry name" value="pseudoazurin"/>
    <property type="match status" value="1"/>
</dbReference>
<dbReference type="AlphaFoldDB" id="A0A1J6HX85"/>
<evidence type="ECO:0000313" key="12">
    <source>
        <dbReference type="EMBL" id="OIS92839.1"/>
    </source>
</evidence>
<evidence type="ECO:0000256" key="9">
    <source>
        <dbReference type="PIRSR" id="PIRSR602386-1"/>
    </source>
</evidence>
<dbReference type="Pfam" id="PF00127">
    <property type="entry name" value="Copper-bind"/>
    <property type="match status" value="1"/>
</dbReference>
<keyword evidence="6" id="KW-0249">Electron transport</keyword>
<evidence type="ECO:0000256" key="8">
    <source>
        <dbReference type="NCBIfam" id="TIGR02375"/>
    </source>
</evidence>
<dbReference type="InterPro" id="IPR000923">
    <property type="entry name" value="BlueCu_1"/>
</dbReference>
<sequence length="149" mass="16274">MKKPPTTLMLSAILWLLASGNYSNAAEIEVKMLNRGEKGPMVFEPDFVQANPGDTISFIATDRGHDVMSIPGMLPEKAKSFKSKMGENFSITLQDEGVYGVKCSPHYGMGMVALIVIGKPVNEAEATGKTHPGKAKQRFSELFKLMSQH</sequence>
<feature type="binding site" evidence="9">
    <location>
        <position position="65"/>
    </location>
    <ligand>
        <name>Cu cation</name>
        <dbReference type="ChEBI" id="CHEBI:23378"/>
    </ligand>
</feature>
<organism evidence="12 13">
    <name type="scientific">Brucella cytisi</name>
    <dbReference type="NCBI Taxonomy" id="407152"/>
    <lineage>
        <taxon>Bacteria</taxon>
        <taxon>Pseudomonadati</taxon>
        <taxon>Pseudomonadota</taxon>
        <taxon>Alphaproteobacteria</taxon>
        <taxon>Hyphomicrobiales</taxon>
        <taxon>Brucellaceae</taxon>
        <taxon>Brucella/Ochrobactrum group</taxon>
        <taxon>Brucella</taxon>
    </lineage>
</organism>
<feature type="signal peptide" evidence="10">
    <location>
        <begin position="1"/>
        <end position="25"/>
    </location>
</feature>
<keyword evidence="13" id="KW-1185">Reference proteome</keyword>
<dbReference type="RefSeq" id="WP_071632306.1">
    <property type="nucleotide sequence ID" value="NZ_MOEC01000013.1"/>
</dbReference>
<reference evidence="12 13" key="1">
    <citation type="submission" date="2016-10" db="EMBL/GenBank/DDBJ databases">
        <title>The Draft Genome Sequence of the Potato Rhizosphere Bacteria Ochrobactrum sp. IPA7.2.</title>
        <authorList>
            <person name="Gogoleva N.E."/>
            <person name="Khlopko Y.A."/>
            <person name="Burygin G.L."/>
            <person name="Plotnikov A.O."/>
        </authorList>
    </citation>
    <scope>NUCLEOTIDE SEQUENCE [LARGE SCALE GENOMIC DNA]</scope>
    <source>
        <strain evidence="12 13">IPA7.2</strain>
    </source>
</reference>
<feature type="binding site" evidence="9">
    <location>
        <position position="106"/>
    </location>
    <ligand>
        <name>Cu cation</name>
        <dbReference type="ChEBI" id="CHEBI:23378"/>
    </ligand>
</feature>
<dbReference type="PROSITE" id="PS00196">
    <property type="entry name" value="COPPER_BLUE"/>
    <property type="match status" value="1"/>
</dbReference>
<feature type="binding site" evidence="9">
    <location>
        <position position="111"/>
    </location>
    <ligand>
        <name>Cu cation</name>
        <dbReference type="ChEBI" id="CHEBI:23378"/>
    </ligand>
</feature>
<proteinExistence type="predicted"/>
<keyword evidence="10" id="KW-0732">Signal</keyword>
<evidence type="ECO:0000256" key="2">
    <source>
        <dbReference type="ARBA" id="ARBA00016984"/>
    </source>
</evidence>
<feature type="binding site" evidence="9">
    <location>
        <position position="103"/>
    </location>
    <ligand>
        <name>Cu cation</name>
        <dbReference type="ChEBI" id="CHEBI:23378"/>
    </ligand>
</feature>
<dbReference type="CDD" id="cd04218">
    <property type="entry name" value="Pseudoazurin"/>
    <property type="match status" value="1"/>
</dbReference>
<dbReference type="EMBL" id="MOEC01000013">
    <property type="protein sequence ID" value="OIS92839.1"/>
    <property type="molecule type" value="Genomic_DNA"/>
</dbReference>
<evidence type="ECO:0000256" key="4">
    <source>
        <dbReference type="ARBA" id="ARBA00022723"/>
    </source>
</evidence>
<dbReference type="SUPFAM" id="SSF49503">
    <property type="entry name" value="Cupredoxins"/>
    <property type="match status" value="1"/>
</dbReference>
<name>A0A1J6HX85_9HYPH</name>
<dbReference type="GO" id="GO:0042597">
    <property type="term" value="C:periplasmic space"/>
    <property type="evidence" value="ECO:0007669"/>
    <property type="project" value="UniProtKB-SubCell"/>
</dbReference>
<evidence type="ECO:0000256" key="10">
    <source>
        <dbReference type="SAM" id="SignalP"/>
    </source>
</evidence>
<dbReference type="InterPro" id="IPR002386">
    <property type="entry name" value="Amicyanin/Pseudoazurin"/>
</dbReference>
<dbReference type="InterPro" id="IPR001235">
    <property type="entry name" value="Copper_blue_Plastocyanin"/>
</dbReference>
<dbReference type="InterPro" id="IPR028871">
    <property type="entry name" value="BlueCu_1_BS"/>
</dbReference>
<dbReference type="PRINTS" id="PR00155">
    <property type="entry name" value="AMICYANIN"/>
</dbReference>
<comment type="cofactor">
    <cofactor evidence="9">
        <name>Cu cation</name>
        <dbReference type="ChEBI" id="CHEBI:23378"/>
    </cofactor>
    <text evidence="9">Binds 1 copper ion per subunit.</text>
</comment>
<evidence type="ECO:0000256" key="5">
    <source>
        <dbReference type="ARBA" id="ARBA00022764"/>
    </source>
</evidence>
<keyword evidence="5" id="KW-0574">Periplasm</keyword>
<dbReference type="InterPro" id="IPR008972">
    <property type="entry name" value="Cupredoxin"/>
</dbReference>